<keyword evidence="9" id="KW-0227">DNA damage</keyword>
<feature type="binding site" evidence="9">
    <location>
        <begin position="30"/>
        <end position="37"/>
    </location>
    <ligand>
        <name>ATP</name>
        <dbReference type="ChEBI" id="CHEBI:30616"/>
    </ligand>
</feature>
<dbReference type="GO" id="GO:0009432">
    <property type="term" value="P:SOS response"/>
    <property type="evidence" value="ECO:0007669"/>
    <property type="project" value="UniProtKB-UniRule"/>
</dbReference>
<dbReference type="AlphaFoldDB" id="A0AAW9R3L3"/>
<protein>
    <recommendedName>
        <fullName evidence="3 9">DNA replication and repair protein RecF</fullName>
    </recommendedName>
</protein>
<dbReference type="Gene3D" id="1.20.1050.90">
    <property type="entry name" value="RecF/RecN/SMC, N-terminal domain"/>
    <property type="match status" value="1"/>
</dbReference>
<dbReference type="GO" id="GO:0006302">
    <property type="term" value="P:double-strand break repair"/>
    <property type="evidence" value="ECO:0007669"/>
    <property type="project" value="TreeGrafter"/>
</dbReference>
<dbReference type="SUPFAM" id="SSF52540">
    <property type="entry name" value="P-loop containing nucleoside triphosphate hydrolases"/>
    <property type="match status" value="1"/>
</dbReference>
<dbReference type="HAMAP" id="MF_00365">
    <property type="entry name" value="RecF"/>
    <property type="match status" value="1"/>
</dbReference>
<dbReference type="GO" id="GO:0000731">
    <property type="term" value="P:DNA synthesis involved in DNA repair"/>
    <property type="evidence" value="ECO:0007669"/>
    <property type="project" value="TreeGrafter"/>
</dbReference>
<dbReference type="InterPro" id="IPR027417">
    <property type="entry name" value="P-loop_NTPase"/>
</dbReference>
<comment type="similarity">
    <text evidence="2 9">Belongs to the RecF family.</text>
</comment>
<comment type="function">
    <text evidence="9">The RecF protein is involved in DNA metabolism; it is required for DNA replication and normal SOS inducibility. RecF binds preferentially to single-stranded, linear DNA. It also seems to bind ATP.</text>
</comment>
<keyword evidence="6 9" id="KW-0547">Nucleotide-binding</keyword>
<evidence type="ECO:0000256" key="6">
    <source>
        <dbReference type="ARBA" id="ARBA00022741"/>
    </source>
</evidence>
<evidence type="ECO:0000256" key="5">
    <source>
        <dbReference type="ARBA" id="ARBA00022705"/>
    </source>
</evidence>
<dbReference type="Gene3D" id="3.40.50.300">
    <property type="entry name" value="P-loop containing nucleotide triphosphate hydrolases"/>
    <property type="match status" value="1"/>
</dbReference>
<evidence type="ECO:0000256" key="7">
    <source>
        <dbReference type="ARBA" id="ARBA00022840"/>
    </source>
</evidence>
<name>A0AAW9R3L3_9GAMM</name>
<evidence type="ECO:0000256" key="4">
    <source>
        <dbReference type="ARBA" id="ARBA00022490"/>
    </source>
</evidence>
<evidence type="ECO:0000313" key="11">
    <source>
        <dbReference type="EMBL" id="MEJ1250347.1"/>
    </source>
</evidence>
<keyword evidence="9" id="KW-0742">SOS response</keyword>
<dbReference type="EMBL" id="JBBDHC010000018">
    <property type="protein sequence ID" value="MEJ1250347.1"/>
    <property type="molecule type" value="Genomic_DNA"/>
</dbReference>
<evidence type="ECO:0000256" key="2">
    <source>
        <dbReference type="ARBA" id="ARBA00008016"/>
    </source>
</evidence>
<evidence type="ECO:0000313" key="12">
    <source>
        <dbReference type="Proteomes" id="UP001364472"/>
    </source>
</evidence>
<keyword evidence="7 9" id="KW-0067">ATP-binding</keyword>
<evidence type="ECO:0000256" key="9">
    <source>
        <dbReference type="HAMAP-Rule" id="MF_00365"/>
    </source>
</evidence>
<dbReference type="GO" id="GO:0005524">
    <property type="term" value="F:ATP binding"/>
    <property type="evidence" value="ECO:0007669"/>
    <property type="project" value="UniProtKB-UniRule"/>
</dbReference>
<reference evidence="11 12" key="1">
    <citation type="journal article" date="2016" name="Antonie Van Leeuwenhoek">
        <title>Denitratimonas tolerans gen. nov., sp. nov., a denitrifying bacterium isolated from a bioreactor for tannery wastewater treatment.</title>
        <authorList>
            <person name="Han S.I."/>
            <person name="Kim J.O."/>
            <person name="Lee Y.R."/>
            <person name="Ekpeghere K.I."/>
            <person name="Koh S.C."/>
            <person name="Whang K.S."/>
        </authorList>
    </citation>
    <scope>NUCLEOTIDE SEQUENCE [LARGE SCALE GENOMIC DNA]</scope>
    <source>
        <strain evidence="11 12">KACC 17565</strain>
    </source>
</reference>
<comment type="subcellular location">
    <subcellularLocation>
        <location evidence="1 9">Cytoplasm</location>
    </subcellularLocation>
</comment>
<accession>A0AAW9R3L3</accession>
<feature type="domain" description="RecF/RecN/SMC N-terminal" evidence="10">
    <location>
        <begin position="3"/>
        <end position="359"/>
    </location>
</feature>
<dbReference type="PANTHER" id="PTHR32182">
    <property type="entry name" value="DNA REPLICATION AND REPAIR PROTEIN RECF"/>
    <property type="match status" value="1"/>
</dbReference>
<evidence type="ECO:0000256" key="8">
    <source>
        <dbReference type="ARBA" id="ARBA00023125"/>
    </source>
</evidence>
<dbReference type="RefSeq" id="WP_337336049.1">
    <property type="nucleotide sequence ID" value="NZ_JBBDHC010000018.1"/>
</dbReference>
<keyword evidence="4 9" id="KW-0963">Cytoplasm</keyword>
<dbReference type="GO" id="GO:0006260">
    <property type="term" value="P:DNA replication"/>
    <property type="evidence" value="ECO:0007669"/>
    <property type="project" value="UniProtKB-UniRule"/>
</dbReference>
<evidence type="ECO:0000256" key="3">
    <source>
        <dbReference type="ARBA" id="ARBA00020170"/>
    </source>
</evidence>
<evidence type="ECO:0000259" key="10">
    <source>
        <dbReference type="Pfam" id="PF02463"/>
    </source>
</evidence>
<dbReference type="NCBIfam" id="TIGR00611">
    <property type="entry name" value="recf"/>
    <property type="match status" value="1"/>
</dbReference>
<keyword evidence="12" id="KW-1185">Reference proteome</keyword>
<keyword evidence="9" id="KW-0234">DNA repair</keyword>
<keyword evidence="8 9" id="KW-0238">DNA-binding</keyword>
<dbReference type="GO" id="GO:0005737">
    <property type="term" value="C:cytoplasm"/>
    <property type="evidence" value="ECO:0007669"/>
    <property type="project" value="UniProtKB-SubCell"/>
</dbReference>
<dbReference type="Proteomes" id="UP001364472">
    <property type="component" value="Unassembled WGS sequence"/>
</dbReference>
<sequence length="366" mass="40317">MRLASLSLEDLRVFREARLEPGTGINVLVGDNGTGKTTVLEAIQLLSSGRSFRGGVRDALIRRGQPELRVYSEIVAEPMERRVGMGLSRSLRAWSARIDGQAVEALTRLFQELAVVCFEPGSHALISGGSEHRRRFIDWALFHVEPDFLSIWRRYQRALRQRNALLKQPMVSANLDPWEHELALHGAALTRLREAWLARLQPGLSAMVARFAPGLGAVTPKYSSGGSPASDGETGLLAALWQARGRDQALGHTSVGPHRADWSLAFEAAPVREMLSRGQEKLVVLSCLLAQAQAFAEVRGQWPVLVLDDLPSELDRGHLAHTLEWLASVPAQSFITATAAPELPHASCRPMRMFHVEQGRVAALLY</sequence>
<organism evidence="11 12">
    <name type="scientific">Denitratimonas tolerans</name>
    <dbReference type="NCBI Taxonomy" id="1338420"/>
    <lineage>
        <taxon>Bacteria</taxon>
        <taxon>Pseudomonadati</taxon>
        <taxon>Pseudomonadota</taxon>
        <taxon>Gammaproteobacteria</taxon>
        <taxon>Lysobacterales</taxon>
        <taxon>Lysobacteraceae</taxon>
        <taxon>Denitratimonas</taxon>
    </lineage>
</organism>
<proteinExistence type="inferred from homology"/>
<dbReference type="PANTHER" id="PTHR32182:SF0">
    <property type="entry name" value="DNA REPLICATION AND REPAIR PROTEIN RECF"/>
    <property type="match status" value="1"/>
</dbReference>
<comment type="caution">
    <text evidence="11">The sequence shown here is derived from an EMBL/GenBank/DDBJ whole genome shotgun (WGS) entry which is preliminary data.</text>
</comment>
<dbReference type="InterPro" id="IPR042174">
    <property type="entry name" value="RecF_2"/>
</dbReference>
<dbReference type="InterPro" id="IPR018078">
    <property type="entry name" value="DNA-binding_RecF_CS"/>
</dbReference>
<keyword evidence="5 9" id="KW-0235">DNA replication</keyword>
<dbReference type="Pfam" id="PF02463">
    <property type="entry name" value="SMC_N"/>
    <property type="match status" value="1"/>
</dbReference>
<gene>
    <name evidence="9 11" type="primary">recF</name>
    <name evidence="11" type="ORF">WB794_11755</name>
</gene>
<evidence type="ECO:0000256" key="1">
    <source>
        <dbReference type="ARBA" id="ARBA00004496"/>
    </source>
</evidence>
<dbReference type="InterPro" id="IPR003395">
    <property type="entry name" value="RecF/RecN/SMC_N"/>
</dbReference>
<dbReference type="InterPro" id="IPR001238">
    <property type="entry name" value="DNA-binding_RecF"/>
</dbReference>
<dbReference type="GO" id="GO:0003697">
    <property type="term" value="F:single-stranded DNA binding"/>
    <property type="evidence" value="ECO:0007669"/>
    <property type="project" value="UniProtKB-UniRule"/>
</dbReference>
<dbReference type="PROSITE" id="PS00617">
    <property type="entry name" value="RECF_1"/>
    <property type="match status" value="1"/>
</dbReference>